<sequence length="255" mass="29765">MKHYILVAFVLMFNGLVFGQSNADEFTKEQVIKLLGFDGKTQTIKVLANYNYDILTIASLLDTLHIRNCTVLEKTTVLNKKLLEIIYSVRAGSGLHEQCMLIVGCKNNKLYQSFHIISLFHEDFIDFSKKRPTPSSPDIISQYAVKLKISTTEYPNYKMNINVHSENKSKEHPRENYNRVKDVVLNFDPVENIFYGTRTEVSKSFNVFDPKKQKERRLYIKGNFPTIALDNYQYYYIKGEWYLKNVYSDLAMLSY</sequence>
<feature type="chain" id="PRO_5046656751" evidence="1">
    <location>
        <begin position="24"/>
        <end position="255"/>
    </location>
</feature>
<dbReference type="RefSeq" id="WP_259095311.1">
    <property type="nucleotide sequence ID" value="NZ_BAAAZC010000055.1"/>
</dbReference>
<feature type="signal peptide" evidence="1">
    <location>
        <begin position="1"/>
        <end position="23"/>
    </location>
</feature>
<gene>
    <name evidence="2" type="ORF">GCM10022210_56770</name>
</gene>
<keyword evidence="1" id="KW-0732">Signal</keyword>
<evidence type="ECO:0000313" key="2">
    <source>
        <dbReference type="EMBL" id="GAA3994998.1"/>
    </source>
</evidence>
<dbReference type="EMBL" id="BAAAZC010000055">
    <property type="protein sequence ID" value="GAA3994998.1"/>
    <property type="molecule type" value="Genomic_DNA"/>
</dbReference>
<protein>
    <submittedName>
        <fullName evidence="2">Uncharacterized protein</fullName>
    </submittedName>
</protein>
<dbReference type="Proteomes" id="UP001500742">
    <property type="component" value="Unassembled WGS sequence"/>
</dbReference>
<name>A0ABP7RAU1_9SPHI</name>
<evidence type="ECO:0000256" key="1">
    <source>
        <dbReference type="SAM" id="SignalP"/>
    </source>
</evidence>
<evidence type="ECO:0000313" key="3">
    <source>
        <dbReference type="Proteomes" id="UP001500742"/>
    </source>
</evidence>
<accession>A0ABP7RAU1</accession>
<reference evidence="3" key="1">
    <citation type="journal article" date="2019" name="Int. J. Syst. Evol. Microbiol.">
        <title>The Global Catalogue of Microorganisms (GCM) 10K type strain sequencing project: providing services to taxonomists for standard genome sequencing and annotation.</title>
        <authorList>
            <consortium name="The Broad Institute Genomics Platform"/>
            <consortium name="The Broad Institute Genome Sequencing Center for Infectious Disease"/>
            <person name="Wu L."/>
            <person name="Ma J."/>
        </authorList>
    </citation>
    <scope>NUCLEOTIDE SEQUENCE [LARGE SCALE GENOMIC DNA]</scope>
    <source>
        <strain evidence="3">JCM 16601</strain>
    </source>
</reference>
<proteinExistence type="predicted"/>
<organism evidence="2 3">
    <name type="scientific">Mucilaginibacter dorajii</name>
    <dbReference type="NCBI Taxonomy" id="692994"/>
    <lineage>
        <taxon>Bacteria</taxon>
        <taxon>Pseudomonadati</taxon>
        <taxon>Bacteroidota</taxon>
        <taxon>Sphingobacteriia</taxon>
        <taxon>Sphingobacteriales</taxon>
        <taxon>Sphingobacteriaceae</taxon>
        <taxon>Mucilaginibacter</taxon>
    </lineage>
</organism>
<keyword evidence="3" id="KW-1185">Reference proteome</keyword>
<comment type="caution">
    <text evidence="2">The sequence shown here is derived from an EMBL/GenBank/DDBJ whole genome shotgun (WGS) entry which is preliminary data.</text>
</comment>